<feature type="region of interest" description="Disordered" evidence="1">
    <location>
        <begin position="93"/>
        <end position="114"/>
    </location>
</feature>
<dbReference type="EMBL" id="GISG01033281">
    <property type="protein sequence ID" value="MBA4621205.1"/>
    <property type="molecule type" value="Transcribed_RNA"/>
</dbReference>
<evidence type="ECO:0000313" key="3">
    <source>
        <dbReference type="EMBL" id="MBA4621205.1"/>
    </source>
</evidence>
<reference evidence="3" key="1">
    <citation type="journal article" date="2013" name="J. Plant Res.">
        <title>Effect of fungi and light on seed germination of three Opuntia species from semiarid lands of central Mexico.</title>
        <authorList>
            <person name="Delgado-Sanchez P."/>
            <person name="Jimenez-Bremont J.F."/>
            <person name="Guerrero-Gonzalez Mde L."/>
            <person name="Flores J."/>
        </authorList>
    </citation>
    <scope>NUCLEOTIDE SEQUENCE</scope>
    <source>
        <tissue evidence="3">Cladode</tissue>
    </source>
</reference>
<evidence type="ECO:0000259" key="2">
    <source>
        <dbReference type="Pfam" id="PF25042"/>
    </source>
</evidence>
<dbReference type="Pfam" id="PF25042">
    <property type="entry name" value="DUF7787"/>
    <property type="match status" value="1"/>
</dbReference>
<organism evidence="3">
    <name type="scientific">Opuntia streptacantha</name>
    <name type="common">Prickly pear cactus</name>
    <name type="synonym">Opuntia cardona</name>
    <dbReference type="NCBI Taxonomy" id="393608"/>
    <lineage>
        <taxon>Eukaryota</taxon>
        <taxon>Viridiplantae</taxon>
        <taxon>Streptophyta</taxon>
        <taxon>Embryophyta</taxon>
        <taxon>Tracheophyta</taxon>
        <taxon>Spermatophyta</taxon>
        <taxon>Magnoliopsida</taxon>
        <taxon>eudicotyledons</taxon>
        <taxon>Gunneridae</taxon>
        <taxon>Pentapetalae</taxon>
        <taxon>Caryophyllales</taxon>
        <taxon>Cactineae</taxon>
        <taxon>Cactaceae</taxon>
        <taxon>Opuntioideae</taxon>
        <taxon>Opuntia</taxon>
    </lineage>
</organism>
<proteinExistence type="predicted"/>
<reference evidence="3" key="2">
    <citation type="submission" date="2020-07" db="EMBL/GenBank/DDBJ databases">
        <authorList>
            <person name="Vera ALvarez R."/>
            <person name="Arias-Moreno D.M."/>
            <person name="Jimenez-Jacinto V."/>
            <person name="Jimenez-Bremont J.F."/>
            <person name="Swaminathan K."/>
            <person name="Moose S.P."/>
            <person name="Guerrero-Gonzalez M.L."/>
            <person name="Marino-Ramirez L."/>
            <person name="Landsman D."/>
            <person name="Rodriguez-Kessler M."/>
            <person name="Delgado-Sanchez P."/>
        </authorList>
    </citation>
    <scope>NUCLEOTIDE SEQUENCE</scope>
    <source>
        <tissue evidence="3">Cladode</tissue>
    </source>
</reference>
<sequence length="114" mass="12872">MEMAICIAQKLHHDQEQPMKQSNSSTKAKNKLLCLEDYLAFLRSRHPQSLTCDQLKQIMTIHGLKRLRSRVDNQLSLSLSLSLSLILTNEFVTESSGGRSGHDQANRSDAFNSE</sequence>
<feature type="domain" description="DUF7787" evidence="2">
    <location>
        <begin position="29"/>
        <end position="71"/>
    </location>
</feature>
<dbReference type="InterPro" id="IPR056689">
    <property type="entry name" value="DUF7787"/>
</dbReference>
<dbReference type="AlphaFoldDB" id="A0A7C9CQL3"/>
<accession>A0A7C9CQL3</accession>
<evidence type="ECO:0000256" key="1">
    <source>
        <dbReference type="SAM" id="MobiDB-lite"/>
    </source>
</evidence>
<name>A0A7C9CQL3_OPUST</name>
<protein>
    <recommendedName>
        <fullName evidence="2">DUF7787 domain-containing protein</fullName>
    </recommendedName>
</protein>